<dbReference type="EMBL" id="CP073249">
    <property type="protein sequence ID" value="QUF07248.1"/>
    <property type="molecule type" value="Genomic_DNA"/>
</dbReference>
<dbReference type="Proteomes" id="UP000677152">
    <property type="component" value="Chromosome"/>
</dbReference>
<evidence type="ECO:0000313" key="3">
    <source>
        <dbReference type="Proteomes" id="UP000677152"/>
    </source>
</evidence>
<feature type="region of interest" description="Disordered" evidence="1">
    <location>
        <begin position="44"/>
        <end position="67"/>
    </location>
</feature>
<reference evidence="2" key="1">
    <citation type="submission" date="2021-04" db="EMBL/GenBank/DDBJ databases">
        <title>Genomic sequence of Actinosynnema pretiosum subsp. pretiosum ATCC 31280 (C-14919).</title>
        <authorList>
            <person name="Bai L."/>
            <person name="Wang X."/>
            <person name="Xiao Y."/>
        </authorList>
    </citation>
    <scope>NUCLEOTIDE SEQUENCE</scope>
    <source>
        <strain evidence="2">ATCC 31280</strain>
    </source>
</reference>
<evidence type="ECO:0000256" key="1">
    <source>
        <dbReference type="SAM" id="MobiDB-lite"/>
    </source>
</evidence>
<accession>A0AA45R713</accession>
<organism evidence="2 3">
    <name type="scientific">Actinosynnema pretiosum subsp. pretiosum</name>
    <dbReference type="NCBI Taxonomy" id="103721"/>
    <lineage>
        <taxon>Bacteria</taxon>
        <taxon>Bacillati</taxon>
        <taxon>Actinomycetota</taxon>
        <taxon>Actinomycetes</taxon>
        <taxon>Pseudonocardiales</taxon>
        <taxon>Pseudonocardiaceae</taxon>
        <taxon>Actinosynnema</taxon>
    </lineage>
</organism>
<sequence>MVRRAVLLVLGLVAGYLFASPIEHVDLRPALAAVSAVADAAHLPATSRPTGHPVKHGPAGQVGQPLDGVLPVVHRTPAPQARPAAVHAAHVDLARRAQVPLNGRAPPPDLR</sequence>
<name>A0AA45R713_9PSEU</name>
<evidence type="ECO:0000313" key="2">
    <source>
        <dbReference type="EMBL" id="QUF07248.1"/>
    </source>
</evidence>
<dbReference type="AlphaFoldDB" id="A0AA45R713"/>
<protein>
    <submittedName>
        <fullName evidence="2">Uncharacterized protein</fullName>
    </submittedName>
</protein>
<gene>
    <name evidence="2" type="ORF">KCV87_15125</name>
</gene>
<proteinExistence type="predicted"/>